<comment type="caution">
    <text evidence="1">The sequence shown here is derived from an EMBL/GenBank/DDBJ whole genome shotgun (WGS) entry which is preliminary data.</text>
</comment>
<dbReference type="RefSeq" id="WP_158081409.1">
    <property type="nucleotide sequence ID" value="NZ_JACHXX010000001.1"/>
</dbReference>
<sequence length="49" mass="5206">MQEGRISGRQVHFGTSDASDIVFDSQPHLAATETTISAMSKEGRSLALA</sequence>
<evidence type="ECO:0000313" key="1">
    <source>
        <dbReference type="EMBL" id="MBB3159600.1"/>
    </source>
</evidence>
<reference evidence="1 2" key="1">
    <citation type="submission" date="2020-08" db="EMBL/GenBank/DDBJ databases">
        <title>Genomic Encyclopedia of Type Strains, Phase III (KMG-III): the genomes of soil and plant-associated and newly described type strains.</title>
        <authorList>
            <person name="Whitman W."/>
        </authorList>
    </citation>
    <scope>NUCLEOTIDE SEQUENCE [LARGE SCALE GENOMIC DNA]</scope>
    <source>
        <strain evidence="1 2">CECT 8280</strain>
    </source>
</reference>
<keyword evidence="2" id="KW-1185">Reference proteome</keyword>
<dbReference type="EMBL" id="JACHXX010000001">
    <property type="protein sequence ID" value="MBB3159600.1"/>
    <property type="molecule type" value="Genomic_DNA"/>
</dbReference>
<dbReference type="Proteomes" id="UP000542811">
    <property type="component" value="Unassembled WGS sequence"/>
</dbReference>
<evidence type="ECO:0000313" key="2">
    <source>
        <dbReference type="Proteomes" id="UP000542811"/>
    </source>
</evidence>
<organism evidence="1 2">
    <name type="scientific">Rhizobium laguerreae</name>
    <dbReference type="NCBI Taxonomy" id="1076926"/>
    <lineage>
        <taxon>Bacteria</taxon>
        <taxon>Pseudomonadati</taxon>
        <taxon>Pseudomonadota</taxon>
        <taxon>Alphaproteobacteria</taxon>
        <taxon>Hyphomicrobiales</taxon>
        <taxon>Rhizobiaceae</taxon>
        <taxon>Rhizobium/Agrobacterium group</taxon>
        <taxon>Rhizobium</taxon>
    </lineage>
</organism>
<accession>A0ABR6G007</accession>
<gene>
    <name evidence="1" type="ORF">FHS25_000032</name>
</gene>
<proteinExistence type="predicted"/>
<protein>
    <submittedName>
        <fullName evidence="1">Uncharacterized protein</fullName>
    </submittedName>
</protein>
<name>A0ABR6G007_9HYPH</name>